<keyword evidence="5" id="KW-0676">Redox-active center</keyword>
<keyword evidence="2" id="KW-0813">Transport</keyword>
<dbReference type="InterPro" id="IPR013766">
    <property type="entry name" value="Thioredoxin_domain"/>
</dbReference>
<dbReference type="GO" id="GO:0045454">
    <property type="term" value="P:cell redox homeostasis"/>
    <property type="evidence" value="ECO:0007669"/>
    <property type="project" value="TreeGrafter"/>
</dbReference>
<dbReference type="Pfam" id="PF14559">
    <property type="entry name" value="TPR_19"/>
    <property type="match status" value="1"/>
</dbReference>
<evidence type="ECO:0000313" key="9">
    <source>
        <dbReference type="Proteomes" id="UP000549052"/>
    </source>
</evidence>
<dbReference type="NCBIfam" id="TIGR01068">
    <property type="entry name" value="thioredoxin"/>
    <property type="match status" value="1"/>
</dbReference>
<dbReference type="GO" id="GO:0015035">
    <property type="term" value="F:protein-disulfide reductase activity"/>
    <property type="evidence" value="ECO:0007669"/>
    <property type="project" value="UniProtKB-UniRule"/>
</dbReference>
<comment type="similarity">
    <text evidence="1">Belongs to the thioredoxin family.</text>
</comment>
<name>A0A839EHY7_9HYPH</name>
<dbReference type="InterPro" id="IPR036249">
    <property type="entry name" value="Thioredoxin-like_sf"/>
</dbReference>
<dbReference type="FunFam" id="3.40.30.10:FF:000001">
    <property type="entry name" value="Thioredoxin"/>
    <property type="match status" value="1"/>
</dbReference>
<evidence type="ECO:0000256" key="6">
    <source>
        <dbReference type="NCBIfam" id="TIGR01068"/>
    </source>
</evidence>
<proteinExistence type="inferred from homology"/>
<evidence type="ECO:0000259" key="7">
    <source>
        <dbReference type="PROSITE" id="PS51352"/>
    </source>
</evidence>
<evidence type="ECO:0000256" key="3">
    <source>
        <dbReference type="ARBA" id="ARBA00022982"/>
    </source>
</evidence>
<dbReference type="InterPro" id="IPR005746">
    <property type="entry name" value="Thioredoxin"/>
</dbReference>
<dbReference type="GO" id="GO:0006950">
    <property type="term" value="P:response to stress"/>
    <property type="evidence" value="ECO:0007669"/>
    <property type="project" value="UniProtKB-ARBA"/>
</dbReference>
<dbReference type="CDD" id="cd02947">
    <property type="entry name" value="TRX_family"/>
    <property type="match status" value="1"/>
</dbReference>
<reference evidence="8 9" key="1">
    <citation type="submission" date="2020-07" db="EMBL/GenBank/DDBJ databases">
        <title>Genomic Encyclopedia of Type Strains, Phase IV (KMG-V): Genome sequencing to study the core and pangenomes of soil and plant-associated prokaryotes.</title>
        <authorList>
            <person name="Whitman W."/>
        </authorList>
    </citation>
    <scope>NUCLEOTIDE SEQUENCE [LARGE SCALE GENOMIC DNA]</scope>
    <source>
        <strain evidence="8 9">AN3</strain>
    </source>
</reference>
<evidence type="ECO:0000313" key="8">
    <source>
        <dbReference type="EMBL" id="MBA8877885.1"/>
    </source>
</evidence>
<keyword evidence="3" id="KW-0249">Electron transport</keyword>
<comment type="caution">
    <text evidence="8">The sequence shown here is derived from an EMBL/GenBank/DDBJ whole genome shotgun (WGS) entry which is preliminary data.</text>
</comment>
<dbReference type="Gene3D" id="1.25.40.10">
    <property type="entry name" value="Tetratricopeptide repeat domain"/>
    <property type="match status" value="2"/>
</dbReference>
<keyword evidence="9" id="KW-1185">Reference proteome</keyword>
<dbReference type="PRINTS" id="PR00421">
    <property type="entry name" value="THIOREDOXIN"/>
</dbReference>
<gene>
    <name evidence="8" type="ORF">FHW16_001567</name>
</gene>
<dbReference type="InterPro" id="IPR011990">
    <property type="entry name" value="TPR-like_helical_dom_sf"/>
</dbReference>
<dbReference type="PROSITE" id="PS00194">
    <property type="entry name" value="THIOREDOXIN_1"/>
    <property type="match status" value="1"/>
</dbReference>
<dbReference type="Proteomes" id="UP000549052">
    <property type="component" value="Unassembled WGS sequence"/>
</dbReference>
<dbReference type="PROSITE" id="PS51352">
    <property type="entry name" value="THIOREDOXIN_2"/>
    <property type="match status" value="1"/>
</dbReference>
<dbReference type="InterPro" id="IPR017937">
    <property type="entry name" value="Thioredoxin_CS"/>
</dbReference>
<keyword evidence="4" id="KW-1015">Disulfide bond</keyword>
<dbReference type="Gene3D" id="3.40.30.10">
    <property type="entry name" value="Glutaredoxin"/>
    <property type="match status" value="1"/>
</dbReference>
<dbReference type="PANTHER" id="PTHR45663:SF11">
    <property type="entry name" value="GEO12009P1"/>
    <property type="match status" value="1"/>
</dbReference>
<dbReference type="SUPFAM" id="SSF52833">
    <property type="entry name" value="Thioredoxin-like"/>
    <property type="match status" value="1"/>
</dbReference>
<accession>A0A839EHY7</accession>
<evidence type="ECO:0000256" key="1">
    <source>
        <dbReference type="ARBA" id="ARBA00008987"/>
    </source>
</evidence>
<organism evidence="8 9">
    <name type="scientific">Phyllobacterium myrsinacearum</name>
    <dbReference type="NCBI Taxonomy" id="28101"/>
    <lineage>
        <taxon>Bacteria</taxon>
        <taxon>Pseudomonadati</taxon>
        <taxon>Pseudomonadota</taxon>
        <taxon>Alphaproteobacteria</taxon>
        <taxon>Hyphomicrobiales</taxon>
        <taxon>Phyllobacteriaceae</taxon>
        <taxon>Phyllobacterium</taxon>
    </lineage>
</organism>
<dbReference type="SUPFAM" id="SSF48452">
    <property type="entry name" value="TPR-like"/>
    <property type="match status" value="1"/>
</dbReference>
<protein>
    <recommendedName>
        <fullName evidence="6">Thioredoxin</fullName>
    </recommendedName>
</protein>
<dbReference type="AlphaFoldDB" id="A0A839EHY7"/>
<dbReference type="Pfam" id="PF00085">
    <property type="entry name" value="Thioredoxin"/>
    <property type="match status" value="1"/>
</dbReference>
<evidence type="ECO:0000256" key="2">
    <source>
        <dbReference type="ARBA" id="ARBA00022448"/>
    </source>
</evidence>
<dbReference type="PANTHER" id="PTHR45663">
    <property type="entry name" value="GEO12009P1"/>
    <property type="match status" value="1"/>
</dbReference>
<dbReference type="Pfam" id="PF14561">
    <property type="entry name" value="TPR_20"/>
    <property type="match status" value="1"/>
</dbReference>
<sequence>MSNTDNPFSGGYGSAPGTTTVSYGSAATPTPAKPVGALIKDTTTAEFSADVIAESKNQPVLVDFWAPWCGPCKQLTPIIEKVVNAAGGRVKLVKMNIDEHPSIAGQLGIQSIPAVIAFSGGKPVDGFMGALPESKVQEFIDRIASPEGGKDEAIQSALDAAGQAVTAGDTEQAIQIYSAVLGEVPDHVVALAGLANCLIELGDLDQAKAVLEQVPADKKEDAGVRAAEAKIALADQVTKLGDPVALEAQLKENPKDHQARYDLAMILNATGQRDEAADHLLAIMKADRAWNDDGARKQLLQFFEAWGPADPASLSARRKLSSLLFS</sequence>
<feature type="domain" description="Thioredoxin" evidence="7">
    <location>
        <begin position="21"/>
        <end position="145"/>
    </location>
</feature>
<evidence type="ECO:0000256" key="5">
    <source>
        <dbReference type="ARBA" id="ARBA00023284"/>
    </source>
</evidence>
<dbReference type="GO" id="GO:0005829">
    <property type="term" value="C:cytosol"/>
    <property type="evidence" value="ECO:0007669"/>
    <property type="project" value="TreeGrafter"/>
</dbReference>
<dbReference type="RefSeq" id="WP_182548482.1">
    <property type="nucleotide sequence ID" value="NZ_JACGXN010000001.1"/>
</dbReference>
<evidence type="ECO:0000256" key="4">
    <source>
        <dbReference type="ARBA" id="ARBA00023157"/>
    </source>
</evidence>
<dbReference type="EMBL" id="JACGXN010000001">
    <property type="protein sequence ID" value="MBA8877885.1"/>
    <property type="molecule type" value="Genomic_DNA"/>
</dbReference>